<reference evidence="1" key="1">
    <citation type="submission" date="2022-08" db="EMBL/GenBank/DDBJ databases">
        <title>Novel sulfate-reducing endosymbionts in the free-living metamonad Anaeramoeba.</title>
        <authorList>
            <person name="Jerlstrom-Hultqvist J."/>
            <person name="Cepicka I."/>
            <person name="Gallot-Lavallee L."/>
            <person name="Salas-Leiva D."/>
            <person name="Curtis B.A."/>
            <person name="Zahonova K."/>
            <person name="Pipaliya S."/>
            <person name="Dacks J."/>
            <person name="Roger A.J."/>
        </authorList>
    </citation>
    <scope>NUCLEOTIDE SEQUENCE</scope>
    <source>
        <strain evidence="1">Schooner1</strain>
    </source>
</reference>
<accession>A0ABQ8YSL6</accession>
<evidence type="ECO:0000313" key="1">
    <source>
        <dbReference type="EMBL" id="KAJ6247591.1"/>
    </source>
</evidence>
<protein>
    <submittedName>
        <fullName evidence="1">Uncharacterized protein</fullName>
    </submittedName>
</protein>
<comment type="caution">
    <text evidence="1">The sequence shown here is derived from an EMBL/GenBank/DDBJ whole genome shotgun (WGS) entry which is preliminary data.</text>
</comment>
<organism evidence="1 2">
    <name type="scientific">Anaeramoeba flamelloides</name>
    <dbReference type="NCBI Taxonomy" id="1746091"/>
    <lineage>
        <taxon>Eukaryota</taxon>
        <taxon>Metamonada</taxon>
        <taxon>Anaeramoebidae</taxon>
        <taxon>Anaeramoeba</taxon>
    </lineage>
</organism>
<evidence type="ECO:0000313" key="2">
    <source>
        <dbReference type="Proteomes" id="UP001150062"/>
    </source>
</evidence>
<name>A0ABQ8YSL6_9EUKA</name>
<keyword evidence="2" id="KW-1185">Reference proteome</keyword>
<proteinExistence type="predicted"/>
<dbReference type="EMBL" id="JAOAOG010000122">
    <property type="protein sequence ID" value="KAJ6247591.1"/>
    <property type="molecule type" value="Genomic_DNA"/>
</dbReference>
<sequence length="157" mass="18560">MLYNIKKKKKKKIIDLIVITRGNFSGASGNMEAEAARVFCNKHKDYINLVGVVKDGDTKLSKIFEATWNQVKILKDRNHLLKNVRKNIEENTKYRCVKKIKTTLTQWIRSKAEISWSSVELKIYIEMSIFHYLNNHCCCEHKGNYTDRYKFPQFEHN</sequence>
<dbReference type="Proteomes" id="UP001150062">
    <property type="component" value="Unassembled WGS sequence"/>
</dbReference>
<gene>
    <name evidence="1" type="ORF">M0813_18225</name>
</gene>